<sequence>MSSSGREIMEALKPFAELGMLGIIPNDDLEEEKYCKVKYNQPGTMGEIFTDKELSNLPQSKLMREAIENGYKTNQQIIDYCNHKKEIIKSKAIEIGKPQISDTIGIFSCKDANEECSWDIVCEIVTPRGEFLYKREHTW</sequence>
<proteinExistence type="predicted"/>
<dbReference type="AlphaFoldDB" id="C1FTK4"/>
<gene>
    <name evidence="1" type="ordered locus">CLM_2956</name>
</gene>
<dbReference type="RefSeq" id="WP_012704590.1">
    <property type="nucleotide sequence ID" value="NC_012563.1"/>
</dbReference>
<protein>
    <submittedName>
        <fullName evidence="1">Uncharacterized protein</fullName>
    </submittedName>
</protein>
<dbReference type="KEGG" id="cby:CLM_2956"/>
<organism evidence="1 2">
    <name type="scientific">Clostridium botulinum (strain Kyoto / Type A2)</name>
    <dbReference type="NCBI Taxonomy" id="536232"/>
    <lineage>
        <taxon>Bacteria</taxon>
        <taxon>Bacillati</taxon>
        <taxon>Bacillota</taxon>
        <taxon>Clostridia</taxon>
        <taxon>Eubacteriales</taxon>
        <taxon>Clostridiaceae</taxon>
        <taxon>Clostridium</taxon>
    </lineage>
</organism>
<reference evidence="1 2" key="1">
    <citation type="submission" date="2008-10" db="EMBL/GenBank/DDBJ databases">
        <title>Genome sequence of Clostridium botulinum A2 Kyoto.</title>
        <authorList>
            <person name="Shrivastava S."/>
            <person name="Brinkac L.M."/>
            <person name="Brown J.L."/>
            <person name="Bruce D."/>
            <person name="Detter C.C."/>
            <person name="Johnson E.A."/>
            <person name="Munk C.A."/>
            <person name="Smith L.A."/>
            <person name="Smith T.J."/>
            <person name="Sutton G."/>
            <person name="Brettin T.S."/>
        </authorList>
    </citation>
    <scope>NUCLEOTIDE SEQUENCE [LARGE SCALE GENOMIC DNA]</scope>
    <source>
        <strain evidence="2">Kyoto / Type A2</strain>
    </source>
</reference>
<accession>C1FTK4</accession>
<name>C1FTK4_CLOBJ</name>
<evidence type="ECO:0000313" key="2">
    <source>
        <dbReference type="Proteomes" id="UP000001374"/>
    </source>
</evidence>
<evidence type="ECO:0000313" key="1">
    <source>
        <dbReference type="EMBL" id="ACO85122.1"/>
    </source>
</evidence>
<dbReference type="HOGENOM" id="CLU_1841598_0_0_9"/>
<dbReference type="EMBL" id="CP001581">
    <property type="protein sequence ID" value="ACO85122.1"/>
    <property type="molecule type" value="Genomic_DNA"/>
</dbReference>
<dbReference type="Proteomes" id="UP000001374">
    <property type="component" value="Chromosome"/>
</dbReference>